<dbReference type="Proteomes" id="UP000694251">
    <property type="component" value="Chromosome 11"/>
</dbReference>
<dbReference type="GO" id="GO:0019888">
    <property type="term" value="F:protein phosphatase regulator activity"/>
    <property type="evidence" value="ECO:0007669"/>
    <property type="project" value="TreeGrafter"/>
</dbReference>
<accession>A0A8T1ZE43</accession>
<evidence type="ECO:0000313" key="1">
    <source>
        <dbReference type="EMBL" id="KAG7556851.1"/>
    </source>
</evidence>
<comment type="caution">
    <text evidence="1">The sequence shown here is derived from an EMBL/GenBank/DDBJ whole genome shotgun (WGS) entry which is preliminary data.</text>
</comment>
<protein>
    <submittedName>
        <fullName evidence="1">Uncharacterized protein</fullName>
    </submittedName>
</protein>
<sequence length="228" mass="26304">MDLMFDEVPCHGFIELIQTFELPSNKMVKQITALTAGAEALSTLLHVVSWMKREEAGPTNILYSYLRILFVEVLLVATMESRVHALLCSVRFSIENVQMEAKGLKLYICIQFYTIKVTSTKTRSNKLGITKRIQGISRFGLSFLMVLSVWWLLEHFAYFILAEEDKSSEPSLKYWFKCLYTPNEYVLFEDILCLLFYMIKPEKENCITLQDLKASKLSGNVFKVYAST</sequence>
<gene>
    <name evidence="1" type="ORF">ISN44_As11g028480</name>
</gene>
<organism evidence="1 2">
    <name type="scientific">Arabidopsis suecica</name>
    <name type="common">Swedish thale-cress</name>
    <name type="synonym">Cardaminopsis suecica</name>
    <dbReference type="NCBI Taxonomy" id="45249"/>
    <lineage>
        <taxon>Eukaryota</taxon>
        <taxon>Viridiplantae</taxon>
        <taxon>Streptophyta</taxon>
        <taxon>Embryophyta</taxon>
        <taxon>Tracheophyta</taxon>
        <taxon>Spermatophyta</taxon>
        <taxon>Magnoliopsida</taxon>
        <taxon>eudicotyledons</taxon>
        <taxon>Gunneridae</taxon>
        <taxon>Pentapetalae</taxon>
        <taxon>rosids</taxon>
        <taxon>malvids</taxon>
        <taxon>Brassicales</taxon>
        <taxon>Brassicaceae</taxon>
        <taxon>Camelineae</taxon>
        <taxon>Arabidopsis</taxon>
    </lineage>
</organism>
<dbReference type="AlphaFoldDB" id="A0A8T1ZE43"/>
<proteinExistence type="predicted"/>
<dbReference type="PANTHER" id="PTHR14095">
    <property type="entry name" value="PHOSPHATASE 2A REGULATORY SUBUNIT-RELATED"/>
    <property type="match status" value="1"/>
</dbReference>
<dbReference type="EMBL" id="JAEFBJ010000011">
    <property type="protein sequence ID" value="KAG7556851.1"/>
    <property type="molecule type" value="Genomic_DNA"/>
</dbReference>
<dbReference type="GO" id="GO:0000159">
    <property type="term" value="C:protein phosphatase type 2A complex"/>
    <property type="evidence" value="ECO:0007669"/>
    <property type="project" value="TreeGrafter"/>
</dbReference>
<keyword evidence="2" id="KW-1185">Reference proteome</keyword>
<reference evidence="1 2" key="1">
    <citation type="submission" date="2020-12" db="EMBL/GenBank/DDBJ databases">
        <title>Concerted genomic and epigenomic changes stabilize Arabidopsis allopolyploids.</title>
        <authorList>
            <person name="Chen Z."/>
        </authorList>
    </citation>
    <scope>NUCLEOTIDE SEQUENCE [LARGE SCALE GENOMIC DNA]</scope>
    <source>
        <strain evidence="1">As9502</strain>
        <tissue evidence="1">Leaf</tissue>
    </source>
</reference>
<dbReference type="PANTHER" id="PTHR14095:SF10">
    <property type="entry name" value="SERINE_THREONINE PROTEIN PHOSPHATASE 2A REGULATORY SUBUNIT B''ALPHA"/>
    <property type="match status" value="1"/>
</dbReference>
<evidence type="ECO:0000313" key="2">
    <source>
        <dbReference type="Proteomes" id="UP000694251"/>
    </source>
</evidence>
<dbReference type="OrthoDB" id="5586at2759"/>
<name>A0A8T1ZE43_ARASU</name>